<organism evidence="1 2">
    <name type="scientific">Botrimarina colliarenosi</name>
    <dbReference type="NCBI Taxonomy" id="2528001"/>
    <lineage>
        <taxon>Bacteria</taxon>
        <taxon>Pseudomonadati</taxon>
        <taxon>Planctomycetota</taxon>
        <taxon>Planctomycetia</taxon>
        <taxon>Pirellulales</taxon>
        <taxon>Lacipirellulaceae</taxon>
        <taxon>Botrimarina</taxon>
    </lineage>
</organism>
<comment type="caution">
    <text evidence="1">The sequence shown here is derived from an EMBL/GenBank/DDBJ whole genome shotgun (WGS) entry which is preliminary data.</text>
</comment>
<dbReference type="OrthoDB" id="259392at2"/>
<dbReference type="EMBL" id="SJPR01000001">
    <property type="protein sequence ID" value="TWT99673.1"/>
    <property type="molecule type" value="Genomic_DNA"/>
</dbReference>
<dbReference type="Proteomes" id="UP000317421">
    <property type="component" value="Unassembled WGS sequence"/>
</dbReference>
<dbReference type="AlphaFoldDB" id="A0A5C6AND0"/>
<gene>
    <name evidence="1" type="ORF">Pla108_06160</name>
</gene>
<dbReference type="RefSeq" id="WP_146442800.1">
    <property type="nucleotide sequence ID" value="NZ_SJPR01000001.1"/>
</dbReference>
<keyword evidence="2" id="KW-1185">Reference proteome</keyword>
<proteinExistence type="predicted"/>
<protein>
    <submittedName>
        <fullName evidence="1">Uncharacterized protein</fullName>
    </submittedName>
</protein>
<name>A0A5C6AND0_9BACT</name>
<sequence>MDRPASRLRTTAPRYATRLSLALAALTLLPSAGCLHMLLATGIYMFQGGNIKDAECEALNGKRVVVFCSQPASQEFRHAGASRQIAQRVSELLEVNLRKKEKIDVVPQRQVDAWIDENDSDDYLELGKAVKADLIVYIDLAHFELFAGQTVYQGNSDVKLTVFDMNDGGRRVWDKELGEILYPVNAPIAIQSKSPATFQKEYVNVLSEAVGKHFYPHDPTANWAMDAMAAH</sequence>
<accession>A0A5C6AND0</accession>
<reference evidence="1 2" key="1">
    <citation type="submission" date="2019-02" db="EMBL/GenBank/DDBJ databases">
        <title>Deep-cultivation of Planctomycetes and their phenomic and genomic characterization uncovers novel biology.</title>
        <authorList>
            <person name="Wiegand S."/>
            <person name="Jogler M."/>
            <person name="Boedeker C."/>
            <person name="Pinto D."/>
            <person name="Vollmers J."/>
            <person name="Rivas-Marin E."/>
            <person name="Kohn T."/>
            <person name="Peeters S.H."/>
            <person name="Heuer A."/>
            <person name="Rast P."/>
            <person name="Oberbeckmann S."/>
            <person name="Bunk B."/>
            <person name="Jeske O."/>
            <person name="Meyerdierks A."/>
            <person name="Storesund J.E."/>
            <person name="Kallscheuer N."/>
            <person name="Luecker S."/>
            <person name="Lage O.M."/>
            <person name="Pohl T."/>
            <person name="Merkel B.J."/>
            <person name="Hornburger P."/>
            <person name="Mueller R.-W."/>
            <person name="Bruemmer F."/>
            <person name="Labrenz M."/>
            <person name="Spormann A.M."/>
            <person name="Op Den Camp H."/>
            <person name="Overmann J."/>
            <person name="Amann R."/>
            <person name="Jetten M.S.M."/>
            <person name="Mascher T."/>
            <person name="Medema M.H."/>
            <person name="Devos D.P."/>
            <person name="Kaster A.-K."/>
            <person name="Ovreas L."/>
            <person name="Rohde M."/>
            <person name="Galperin M.Y."/>
            <person name="Jogler C."/>
        </authorList>
    </citation>
    <scope>NUCLEOTIDE SEQUENCE [LARGE SCALE GENOMIC DNA]</scope>
    <source>
        <strain evidence="1 2">Pla108</strain>
    </source>
</reference>
<evidence type="ECO:0000313" key="1">
    <source>
        <dbReference type="EMBL" id="TWT99673.1"/>
    </source>
</evidence>
<evidence type="ECO:0000313" key="2">
    <source>
        <dbReference type="Proteomes" id="UP000317421"/>
    </source>
</evidence>